<comment type="caution">
    <text evidence="1">The sequence shown here is derived from an EMBL/GenBank/DDBJ whole genome shotgun (WGS) entry which is preliminary data.</text>
</comment>
<evidence type="ECO:0000313" key="1">
    <source>
        <dbReference type="EMBL" id="OEV13626.1"/>
    </source>
</evidence>
<dbReference type="EMBL" id="LJGW01000048">
    <property type="protein sequence ID" value="OEV13626.1"/>
    <property type="molecule type" value="Genomic_DNA"/>
</dbReference>
<evidence type="ECO:0000313" key="2">
    <source>
        <dbReference type="Proteomes" id="UP000176005"/>
    </source>
</evidence>
<reference evidence="1 2" key="1">
    <citation type="journal article" date="2016" name="Front. Microbiol.">
        <title>Comparative Genomics Analysis of Streptomyces Species Reveals Their Adaptation to the Marine Environment and Their Diversity at the Genomic Level.</title>
        <authorList>
            <person name="Tian X."/>
            <person name="Zhang Z."/>
            <person name="Yang T."/>
            <person name="Chen M."/>
            <person name="Li J."/>
            <person name="Chen F."/>
            <person name="Yang J."/>
            <person name="Li W."/>
            <person name="Zhang B."/>
            <person name="Zhang Z."/>
            <person name="Wu J."/>
            <person name="Zhang C."/>
            <person name="Long L."/>
            <person name="Xiao J."/>
        </authorList>
    </citation>
    <scope>NUCLEOTIDE SEQUENCE [LARGE SCALE GENOMIC DNA]</scope>
    <source>
        <strain evidence="1 2">SCSIO 10429</strain>
    </source>
</reference>
<accession>A0A1E7LBR0</accession>
<organism evidence="1 2">
    <name type="scientific">Streptomyces nanshensis</name>
    <dbReference type="NCBI Taxonomy" id="518642"/>
    <lineage>
        <taxon>Bacteria</taxon>
        <taxon>Bacillati</taxon>
        <taxon>Actinomycetota</taxon>
        <taxon>Actinomycetes</taxon>
        <taxon>Kitasatosporales</taxon>
        <taxon>Streptomycetaceae</taxon>
        <taxon>Streptomyces</taxon>
    </lineage>
</organism>
<dbReference type="AlphaFoldDB" id="A0A1E7LBR0"/>
<dbReference type="RefSeq" id="WP_070014941.1">
    <property type="nucleotide sequence ID" value="NZ_LJGW01000048.1"/>
</dbReference>
<proteinExistence type="predicted"/>
<name>A0A1E7LBR0_9ACTN</name>
<keyword evidence="2" id="KW-1185">Reference proteome</keyword>
<gene>
    <name evidence="1" type="ORF">AN218_02685</name>
</gene>
<sequence length="237" mass="25338">MTVEKLPLVSNGHALLPKRVEEVTAFESSFGEVMVTGAHSRCADCDQAPVYAVGEGAVHVQNPCPFPGGITTQVTLEVPSGQMIVTDDLRAVYDVDFDAGASYNTALGMAQVVEAMAALGCAFGPVFNTCPGLYRTDEPDSYLIAAPVIDETDVPSLPEETQLARIDTALWAYSIADVEDWKAKGGDVEQLGKYTVVDVTPGTYRFTLHTGERGFDHYAEGTVVFAHVELVTPAPAH</sequence>
<protein>
    <submittedName>
        <fullName evidence="1">Uncharacterized protein</fullName>
    </submittedName>
</protein>
<dbReference type="Proteomes" id="UP000176005">
    <property type="component" value="Unassembled WGS sequence"/>
</dbReference>